<reference evidence="1 2" key="1">
    <citation type="journal article" date="2011" name="J. Bacteriol.">
        <title>Complete Genome Sequence of Alicyclobacillus acidocaldarius Strain Tc-4-1.</title>
        <authorList>
            <person name="Chen Y."/>
            <person name="He Y."/>
            <person name="Zhang B."/>
            <person name="Yang J."/>
            <person name="Li W."/>
            <person name="Dong Z."/>
            <person name="Hu S."/>
        </authorList>
    </citation>
    <scope>NUCLEOTIDE SEQUENCE [LARGE SCALE GENOMIC DNA]</scope>
    <source>
        <strain evidence="1 2">Tc-4-1</strain>
    </source>
</reference>
<proteinExistence type="predicted"/>
<dbReference type="PATRIC" id="fig|1048834.4.peg.1778"/>
<name>F8IDE7_ALIAT</name>
<dbReference type="KEGG" id="aad:TC41_1884"/>
<reference evidence="2" key="2">
    <citation type="submission" date="2011-06" db="EMBL/GenBank/DDBJ databases">
        <title>The complete genome sequence of Alicyclobacillus acidocaldarius sp. Tc-4-1.</title>
        <authorList>
            <person name="Chen Y."/>
            <person name="He Y."/>
            <person name="Dong Z."/>
            <person name="Hu S."/>
        </authorList>
    </citation>
    <scope>NUCLEOTIDE SEQUENCE [LARGE SCALE GENOMIC DNA]</scope>
    <source>
        <strain evidence="2">Tc-4-1</strain>
    </source>
</reference>
<protein>
    <submittedName>
        <fullName evidence="1">Uncharacterized protein</fullName>
    </submittedName>
</protein>
<organism evidence="1 2">
    <name type="scientific">Alicyclobacillus acidocaldarius (strain Tc-4-1)</name>
    <name type="common">Bacillus acidocaldarius</name>
    <dbReference type="NCBI Taxonomy" id="1048834"/>
    <lineage>
        <taxon>Bacteria</taxon>
        <taxon>Bacillati</taxon>
        <taxon>Bacillota</taxon>
        <taxon>Bacilli</taxon>
        <taxon>Bacillales</taxon>
        <taxon>Alicyclobacillaceae</taxon>
        <taxon>Alicyclobacillus</taxon>
    </lineage>
</organism>
<dbReference type="RefSeq" id="WP_014464653.1">
    <property type="nucleotide sequence ID" value="NC_017167.1"/>
</dbReference>
<evidence type="ECO:0000313" key="2">
    <source>
        <dbReference type="Proteomes" id="UP000000292"/>
    </source>
</evidence>
<evidence type="ECO:0000313" key="1">
    <source>
        <dbReference type="EMBL" id="AEJ43800.1"/>
    </source>
</evidence>
<dbReference type="Proteomes" id="UP000000292">
    <property type="component" value="Chromosome"/>
</dbReference>
<dbReference type="EMBL" id="CP002902">
    <property type="protein sequence ID" value="AEJ43800.1"/>
    <property type="molecule type" value="Genomic_DNA"/>
</dbReference>
<gene>
    <name evidence="1" type="ordered locus">TC41_1884</name>
</gene>
<sequence length="78" mass="8770">MTLPVQFDEELLRKLGLTVQQAQELEANGITLEEYAKLQEEAAQLEAEAEIVPVRFGSLGRQAPSKMRQPEKLCKNSK</sequence>
<dbReference type="HOGENOM" id="CLU_2614138_0_0_9"/>
<dbReference type="STRING" id="1048834.TC41_1884"/>
<dbReference type="AlphaFoldDB" id="F8IDE7"/>
<accession>F8IDE7</accession>